<dbReference type="SUPFAM" id="SSF53756">
    <property type="entry name" value="UDP-Glycosyltransferase/glycogen phosphorylase"/>
    <property type="match status" value="1"/>
</dbReference>
<evidence type="ECO:0008006" key="2">
    <source>
        <dbReference type="Google" id="ProtNLM"/>
    </source>
</evidence>
<dbReference type="AlphaFoldDB" id="A0A6S6UD11"/>
<dbReference type="Gene3D" id="3.40.50.2000">
    <property type="entry name" value="Glycogen Phosphorylase B"/>
    <property type="match status" value="1"/>
</dbReference>
<dbReference type="EMBL" id="CACVAT010000546">
    <property type="protein sequence ID" value="CAA6829789.1"/>
    <property type="molecule type" value="Genomic_DNA"/>
</dbReference>
<name>A0A6S6UD11_9GAMM</name>
<evidence type="ECO:0000313" key="1">
    <source>
        <dbReference type="EMBL" id="CAA6829789.1"/>
    </source>
</evidence>
<protein>
    <recommendedName>
        <fullName evidence="2">Glycosyltransferase</fullName>
    </recommendedName>
</protein>
<sequence>MHIVFLACNKNAKLFRKDPSYIYRCENLGSALRQQGHDVEFIHLKHFRFSSPDVVVFHRPRMSIRLRLLILWLKFKGVMVVAEFDDLVFDLDYAEFSPGVLNNVLSLDKTRGNYARQQDVLGLFDVFTVSTAPLQEHILVLRPERHVIVLSNAVHHTWRQKEVGVGRGVDWSHPTITYLPGTKSHDRDFRVFAKGLAKFLNDYPQVRLQVTGPLQFDLPVRPEQIIRREKVPFSEYHEHIQSAWVNLSPLESTPFTRCKSALKVIEAGAWGKPTLCSPFPDSGRFLGSGAIQVTSDEELYKELVKLLNPEYYASYVEGLRKKTLALADINKVAQQFVDHCAR</sequence>
<proteinExistence type="predicted"/>
<gene>
    <name evidence="1" type="ORF">HELGO_WM7620</name>
</gene>
<organism evidence="1">
    <name type="scientific">uncultured Thiotrichaceae bacterium</name>
    <dbReference type="NCBI Taxonomy" id="298394"/>
    <lineage>
        <taxon>Bacteria</taxon>
        <taxon>Pseudomonadati</taxon>
        <taxon>Pseudomonadota</taxon>
        <taxon>Gammaproteobacteria</taxon>
        <taxon>Thiotrichales</taxon>
        <taxon>Thiotrichaceae</taxon>
        <taxon>environmental samples</taxon>
    </lineage>
</organism>
<reference evidence="1" key="1">
    <citation type="submission" date="2020-01" db="EMBL/GenBank/DDBJ databases">
        <authorList>
            <person name="Meier V. D."/>
            <person name="Meier V D."/>
        </authorList>
    </citation>
    <scope>NUCLEOTIDE SEQUENCE</scope>
    <source>
        <strain evidence="1">HLG_WM_MAG_09</strain>
    </source>
</reference>
<accession>A0A6S6UD11</accession>